<evidence type="ECO:0000313" key="1">
    <source>
        <dbReference type="EMBL" id="NJB66839.1"/>
    </source>
</evidence>
<gene>
    <name evidence="1" type="ORF">GGQ74_000479</name>
</gene>
<dbReference type="RefSeq" id="WP_167939939.1">
    <property type="nucleotide sequence ID" value="NZ_JAATJA010000001.1"/>
</dbReference>
<dbReference type="SUPFAM" id="SSF53474">
    <property type="entry name" value="alpha/beta-Hydrolases"/>
    <property type="match status" value="1"/>
</dbReference>
<keyword evidence="2" id="KW-1185">Reference proteome</keyword>
<organism evidence="1 2">
    <name type="scientific">Desulfobaculum xiamenense</name>
    <dbReference type="NCBI Taxonomy" id="995050"/>
    <lineage>
        <taxon>Bacteria</taxon>
        <taxon>Pseudomonadati</taxon>
        <taxon>Thermodesulfobacteriota</taxon>
        <taxon>Desulfovibrionia</taxon>
        <taxon>Desulfovibrionales</taxon>
        <taxon>Desulfovibrionaceae</taxon>
        <taxon>Desulfobaculum</taxon>
    </lineage>
</organism>
<dbReference type="InterPro" id="IPR029058">
    <property type="entry name" value="AB_hydrolase_fold"/>
</dbReference>
<comment type="caution">
    <text evidence="1">The sequence shown here is derived from an EMBL/GenBank/DDBJ whole genome shotgun (WGS) entry which is preliminary data.</text>
</comment>
<protein>
    <submittedName>
        <fullName evidence="1">Uncharacterized protein</fullName>
    </submittedName>
</protein>
<evidence type="ECO:0000313" key="2">
    <source>
        <dbReference type="Proteomes" id="UP000580856"/>
    </source>
</evidence>
<reference evidence="1 2" key="1">
    <citation type="submission" date="2020-03" db="EMBL/GenBank/DDBJ databases">
        <title>Genomic Encyclopedia of Type Strains, Phase IV (KMG-IV): sequencing the most valuable type-strain genomes for metagenomic binning, comparative biology and taxonomic classification.</title>
        <authorList>
            <person name="Goeker M."/>
        </authorList>
    </citation>
    <scope>NUCLEOTIDE SEQUENCE [LARGE SCALE GENOMIC DNA]</scope>
    <source>
        <strain evidence="1 2">DSM 24233</strain>
    </source>
</reference>
<dbReference type="EMBL" id="JAATJA010000001">
    <property type="protein sequence ID" value="NJB66839.1"/>
    <property type="molecule type" value="Genomic_DNA"/>
</dbReference>
<dbReference type="AlphaFoldDB" id="A0A846QQ78"/>
<name>A0A846QQ78_9BACT</name>
<accession>A0A846QQ78</accession>
<proteinExistence type="predicted"/>
<sequence>MGNAFANDGVMEFNVRCGMRILENSMLTDELTERFDGHLLRELTASARFYPSSPDSLVPYWDGPALYTFDVDGVPFEFFTNLKRDAHRVYAFGTASRDNLRILPRFDRWRWAFAMRDSVIVYNDPTRYLGGLRCGWCLGTAQNPYLPCIAAILRGFVQALGRRFEELVLFGSSAGGFTSLMLGAMLRGASVVVNNAHTDVLLADEAAVSRLLRVCFGGISARTARERYPTRLRVMDFYHHQRYMPRIFFAQNARDSFHMQRHFLPFAREAQTLRESGHDWGRQLFVEVYSCRSGHAPLPYERMMARFALAERLFDG</sequence>
<dbReference type="Proteomes" id="UP000580856">
    <property type="component" value="Unassembled WGS sequence"/>
</dbReference>